<dbReference type="OrthoDB" id="5148851at2"/>
<keyword evidence="1" id="KW-0472">Membrane</keyword>
<dbReference type="KEGG" id="xya:ET471_17615"/>
<name>A0A4P6FLV7_9MICO</name>
<accession>A0A4P6FLV7</accession>
<proteinExistence type="predicted"/>
<keyword evidence="1" id="KW-0812">Transmembrane</keyword>
<protein>
    <submittedName>
        <fullName evidence="2">Uncharacterized protein</fullName>
    </submittedName>
</protein>
<dbReference type="Proteomes" id="UP000292118">
    <property type="component" value="Chromosome"/>
</dbReference>
<keyword evidence="3" id="KW-1185">Reference proteome</keyword>
<organism evidence="2 3">
    <name type="scientific">Xylanimonas protaetiae</name>
    <dbReference type="NCBI Taxonomy" id="2509457"/>
    <lineage>
        <taxon>Bacteria</taxon>
        <taxon>Bacillati</taxon>
        <taxon>Actinomycetota</taxon>
        <taxon>Actinomycetes</taxon>
        <taxon>Micrococcales</taxon>
        <taxon>Promicromonosporaceae</taxon>
        <taxon>Xylanimonas</taxon>
    </lineage>
</organism>
<evidence type="ECO:0000313" key="3">
    <source>
        <dbReference type="Proteomes" id="UP000292118"/>
    </source>
</evidence>
<dbReference type="RefSeq" id="WP_129190501.1">
    <property type="nucleotide sequence ID" value="NZ_CP035493.1"/>
</dbReference>
<keyword evidence="1" id="KW-1133">Transmembrane helix</keyword>
<evidence type="ECO:0000256" key="1">
    <source>
        <dbReference type="SAM" id="Phobius"/>
    </source>
</evidence>
<feature type="transmembrane region" description="Helical" evidence="1">
    <location>
        <begin position="36"/>
        <end position="55"/>
    </location>
</feature>
<reference evidence="2 3" key="1">
    <citation type="submission" date="2019-01" db="EMBL/GenBank/DDBJ databases">
        <title>Genome sequencing of strain FW10M-9.</title>
        <authorList>
            <person name="Heo J."/>
            <person name="Kim S.-J."/>
            <person name="Kim J.-S."/>
            <person name="Hong S.-B."/>
            <person name="Kwon S.-W."/>
        </authorList>
    </citation>
    <scope>NUCLEOTIDE SEQUENCE [LARGE SCALE GENOMIC DNA]</scope>
    <source>
        <strain evidence="2 3">FW10M-9</strain>
    </source>
</reference>
<gene>
    <name evidence="2" type="ORF">ET471_17615</name>
</gene>
<sequence length="63" mass="6772">MSQLIATFAVIEAFLHQKFADDDPERGNVTIEHVLWALGVIAIAGIVVYAITNYVTGKAAGIQ</sequence>
<dbReference type="EMBL" id="CP035493">
    <property type="protein sequence ID" value="QAY71628.1"/>
    <property type="molecule type" value="Genomic_DNA"/>
</dbReference>
<dbReference type="AlphaFoldDB" id="A0A4P6FLV7"/>
<evidence type="ECO:0000313" key="2">
    <source>
        <dbReference type="EMBL" id="QAY71628.1"/>
    </source>
</evidence>